<dbReference type="InterPro" id="IPR036291">
    <property type="entry name" value="NAD(P)-bd_dom_sf"/>
</dbReference>
<dbReference type="RefSeq" id="WP_231714406.1">
    <property type="nucleotide sequence ID" value="NZ_BEXT01000001.1"/>
</dbReference>
<keyword evidence="2" id="KW-1185">Reference proteome</keyword>
<reference evidence="2" key="2">
    <citation type="submission" date="2019-01" db="EMBL/GenBank/DDBJ databases">
        <title>Genome sequence of Desulfonema ishimotonii strain Tokyo 01.</title>
        <authorList>
            <person name="Fukui M."/>
        </authorList>
    </citation>
    <scope>NUCLEOTIDE SEQUENCE [LARGE SCALE GENOMIC DNA]</scope>
    <source>
        <strain evidence="2">Tokyo 01</strain>
    </source>
</reference>
<name>A0A401FT55_9BACT</name>
<dbReference type="Gene3D" id="3.90.25.10">
    <property type="entry name" value="UDP-galactose 4-epimerase, domain 1"/>
    <property type="match status" value="1"/>
</dbReference>
<dbReference type="Proteomes" id="UP000288096">
    <property type="component" value="Unassembled WGS sequence"/>
</dbReference>
<comment type="caution">
    <text evidence="1">The sequence shown here is derived from an EMBL/GenBank/DDBJ whole genome shotgun (WGS) entry which is preliminary data.</text>
</comment>
<accession>A0A401FT55</accession>
<organism evidence="1 2">
    <name type="scientific">Desulfonema ishimotonii</name>
    <dbReference type="NCBI Taxonomy" id="45657"/>
    <lineage>
        <taxon>Bacteria</taxon>
        <taxon>Pseudomonadati</taxon>
        <taxon>Thermodesulfobacteriota</taxon>
        <taxon>Desulfobacteria</taxon>
        <taxon>Desulfobacterales</taxon>
        <taxon>Desulfococcaceae</taxon>
        <taxon>Desulfonema</taxon>
    </lineage>
</organism>
<gene>
    <name evidence="1" type="ORF">DENIS_1102</name>
</gene>
<proteinExistence type="predicted"/>
<dbReference type="EMBL" id="BEXT01000001">
    <property type="protein sequence ID" value="GBC60157.1"/>
    <property type="molecule type" value="Genomic_DNA"/>
</dbReference>
<protein>
    <submittedName>
        <fullName evidence="1">UDP-glucose 4-epimerase GalE</fullName>
    </submittedName>
</protein>
<dbReference type="SUPFAM" id="SSF51735">
    <property type="entry name" value="NAD(P)-binding Rossmann-fold domains"/>
    <property type="match status" value="1"/>
</dbReference>
<evidence type="ECO:0000313" key="2">
    <source>
        <dbReference type="Proteomes" id="UP000288096"/>
    </source>
</evidence>
<evidence type="ECO:0000313" key="1">
    <source>
        <dbReference type="EMBL" id="GBC60157.1"/>
    </source>
</evidence>
<reference evidence="2" key="1">
    <citation type="submission" date="2017-11" db="EMBL/GenBank/DDBJ databases">
        <authorList>
            <person name="Watanabe M."/>
            <person name="Kojima H."/>
        </authorList>
    </citation>
    <scope>NUCLEOTIDE SEQUENCE [LARGE SCALE GENOMIC DNA]</scope>
    <source>
        <strain evidence="2">Tokyo 01</strain>
    </source>
</reference>
<dbReference type="AlphaFoldDB" id="A0A401FT55"/>
<sequence length="52" mass="5710">MAGRRAGDPPTLIGSSRKAIDTLGWQPAFAGLEAIIETAWAWHRHHPEGYGR</sequence>